<dbReference type="STRING" id="1784.VC42_00970"/>
<dbReference type="AlphaFoldDB" id="A0A1X0Y093"/>
<keyword evidence="1" id="KW-0472">Membrane</keyword>
<dbReference type="Proteomes" id="UP000193040">
    <property type="component" value="Unassembled WGS sequence"/>
</dbReference>
<evidence type="ECO:0000256" key="1">
    <source>
        <dbReference type="SAM" id="Phobius"/>
    </source>
</evidence>
<organism evidence="2 3">
    <name type="scientific">Mycobacterium simiae</name>
    <name type="common">Mycobacterium habana</name>
    <dbReference type="NCBI Taxonomy" id="1784"/>
    <lineage>
        <taxon>Bacteria</taxon>
        <taxon>Bacillati</taxon>
        <taxon>Actinomycetota</taxon>
        <taxon>Actinomycetes</taxon>
        <taxon>Mycobacteriales</taxon>
        <taxon>Mycobacteriaceae</taxon>
        <taxon>Mycobacterium</taxon>
        <taxon>Mycobacterium simiae complex</taxon>
    </lineage>
</organism>
<evidence type="ECO:0008006" key="4">
    <source>
        <dbReference type="Google" id="ProtNLM"/>
    </source>
</evidence>
<name>A0A1X0Y093_MYCSI</name>
<keyword evidence="1" id="KW-1133">Transmembrane helix</keyword>
<keyword evidence="3" id="KW-1185">Reference proteome</keyword>
<comment type="caution">
    <text evidence="2">The sequence shown here is derived from an EMBL/GenBank/DDBJ whole genome shotgun (WGS) entry which is preliminary data.</text>
</comment>
<reference evidence="2 3" key="1">
    <citation type="submission" date="2017-03" db="EMBL/GenBank/DDBJ databases">
        <title>Genomic insights into Mycobacterium simiae human colonization.</title>
        <authorList>
            <person name="Steffani J.L."/>
            <person name="Brunck M.E."/>
            <person name="Cruz E."/>
            <person name="Montiel R."/>
            <person name="Barona F."/>
        </authorList>
    </citation>
    <scope>NUCLEOTIDE SEQUENCE [LARGE SCALE GENOMIC DNA]</scope>
    <source>
        <strain evidence="2 3">MsiGto</strain>
    </source>
</reference>
<gene>
    <name evidence="2" type="ORF">B5M45_18580</name>
</gene>
<protein>
    <recommendedName>
        <fullName evidence="4">LapA family protein</fullName>
    </recommendedName>
</protein>
<evidence type="ECO:0000313" key="3">
    <source>
        <dbReference type="Proteomes" id="UP000193040"/>
    </source>
</evidence>
<dbReference type="EMBL" id="MZZM01000024">
    <property type="protein sequence ID" value="ORJ58504.1"/>
    <property type="molecule type" value="Genomic_DNA"/>
</dbReference>
<evidence type="ECO:0000313" key="2">
    <source>
        <dbReference type="EMBL" id="ORJ58504.1"/>
    </source>
</evidence>
<keyword evidence="1" id="KW-0812">Transmembrane</keyword>
<sequence>MRAPGLLVVAAAVLSLAVCIANFALGQVGAGVTAAIVGLMALGAGLDWLGMDRRRIRQAEREWFASHPGR</sequence>
<feature type="transmembrane region" description="Helical" evidence="1">
    <location>
        <begin position="29"/>
        <end position="49"/>
    </location>
</feature>
<accession>A0A1X0Y093</accession>
<proteinExistence type="predicted"/>